<dbReference type="RefSeq" id="YP_009043729.1">
    <property type="nucleotide sequence ID" value="NC_024367.1"/>
</dbReference>
<evidence type="ECO:0000313" key="1">
    <source>
        <dbReference type="EMBL" id="AHX01010.1"/>
    </source>
</evidence>
<proteinExistence type="predicted"/>
<accession>A0A023NHB3</accession>
<dbReference type="GeneID" id="19686253"/>
<dbReference type="EMBL" id="KJ621082">
    <property type="protein sequence ID" value="AHX01010.1"/>
    <property type="molecule type" value="Genomic_DNA"/>
</dbReference>
<dbReference type="Proteomes" id="UP000024335">
    <property type="component" value="Segment"/>
</dbReference>
<protein>
    <submittedName>
        <fullName evidence="1">Uncharacterized protein</fullName>
    </submittedName>
</protein>
<dbReference type="KEGG" id="vg:19686253"/>
<sequence>MAERRPIVLVNGELQELPSGDTLPGSGGASAFTALSDTPADFTGQALKAIRVNSGETALEFTDFPSGGSGGQLTAMFIDAQPSVTGWSTAVSATNAATKGNRVRVQYDIDLKTVTFQGNNTSSQTYECVVAEISGTTIGTIVGRVTQVSTGGADEFITFTFGTALRLVPAQDYAILITQQGGTGSTQLESHAGDGGMTGVLSSYDLGGYIIDNDIQGSETFVAFGSSYVGMECTYDIVLTVNGVGSGILSGTVDPTTEGNDGDFYYRTDTNTIFGPKNGTWPAGVSLVGPEGPVTTMVQTEITATAYSTVSADFAGNVVRRMNNAAAQTITVEPSMTGGQPVTFIATGAGAVSFAAGVGVTIHSAGGNLTIADQYGSATLIPDATTANTYYLIGNLTT</sequence>
<organism evidence="1 2">
    <name type="scientific">Dinoroseobacter phage DFL12phi1</name>
    <dbReference type="NCBI Taxonomy" id="1477404"/>
    <lineage>
        <taxon>Viruses</taxon>
        <taxon>Duplodnaviria</taxon>
        <taxon>Heunggongvirae</taxon>
        <taxon>Uroviricota</taxon>
        <taxon>Caudoviricetes</taxon>
        <taxon>Schitoviridae</taxon>
        <taxon>Rhodovirinae</taxon>
        <taxon>Baltimorevirus</taxon>
        <taxon>Baltimorevirus DFL12</taxon>
    </lineage>
</organism>
<evidence type="ECO:0000313" key="2">
    <source>
        <dbReference type="Proteomes" id="UP000024335"/>
    </source>
</evidence>
<name>A0A023NHB3_9CAUD</name>
<gene>
    <name evidence="1" type="ORF">DFL12P1_0049</name>
</gene>
<dbReference type="OrthoDB" id="21917at10239"/>
<keyword evidence="2" id="KW-1185">Reference proteome</keyword>
<reference evidence="1" key="1">
    <citation type="submission" date="2014-05" db="EMBL/GenBank/DDBJ databases">
        <title>Complete genome sequence of bacteriophage DFL12phi1, which infects Dinoroseobacter shibae.</title>
        <authorList>
            <person name="Ji J."/>
            <person name="Zhang R."/>
            <person name="Jiao N."/>
        </authorList>
    </citation>
    <scope>NUCLEOTIDE SEQUENCE [LARGE SCALE GENOMIC DNA]</scope>
</reference>